<dbReference type="CDD" id="cd06261">
    <property type="entry name" value="TM_PBP2"/>
    <property type="match status" value="1"/>
</dbReference>
<feature type="transmembrane region" description="Helical" evidence="7">
    <location>
        <begin position="242"/>
        <end position="264"/>
    </location>
</feature>
<dbReference type="RefSeq" id="WP_050382524.1">
    <property type="nucleotide sequence ID" value="NZ_CP121667.1"/>
</dbReference>
<reference evidence="8 9" key="1">
    <citation type="submission" date="2019-12" db="EMBL/GenBank/DDBJ databases">
        <title>Draft genome sequences Bradyrhizobium cajani AMBPC1010, Bradyrhizobium pachyrhizi AMBPC1040 and Bradyrhizobium yuanmingense ALSPC3051, three plant growth promoting strains isolated from nodules of Cajanus cajan L. in Dominican Republic.</title>
        <authorList>
            <person name="Flores-Felix J.D."/>
            <person name="Araujo J."/>
            <person name="Diaz-Alcantara C."/>
            <person name="Gonzalez-Andres F."/>
            <person name="Velazquez E."/>
        </authorList>
    </citation>
    <scope>NUCLEOTIDE SEQUENCE [LARGE SCALE GENOMIC DNA]</scope>
    <source>
        <strain evidence="8 9">1040</strain>
    </source>
</reference>
<feature type="transmembrane region" description="Helical" evidence="7">
    <location>
        <begin position="135"/>
        <end position="161"/>
    </location>
</feature>
<comment type="caution">
    <text evidence="8">The sequence shown here is derived from an EMBL/GenBank/DDBJ whole genome shotgun (WGS) entry which is preliminary data.</text>
</comment>
<sequence>MFAYTSRRIVYVIPIVLSVALVCFLLVHITPGDPLVAVLPADASQELAAQLRTAYGFDRPLPVQFGLWLWRAIHGDLGNSIATGRPVLTEVMRAVGNTVMLAIAAAMIGFTLGLLFGLIAGYFRDTWVDKVATSVAIAGVSLPHYWLGMVLVIIFSVQLNWLPAVGAGPGGSGAWAWDWEHLRYLVLPAITTSVIPMGIVTRTVRALTGDILSQDFVEALRAKGLRETEVFRHVIKNAAPTALAVMGLQLGYMLGGSILIETVFSWPGSGLLLNSAIFQRDLPLLQGTILVLALFFVLLNLLVDIAQAAIDPRIKRS</sequence>
<evidence type="ECO:0000256" key="7">
    <source>
        <dbReference type="RuleBase" id="RU363032"/>
    </source>
</evidence>
<keyword evidence="6 7" id="KW-0472">Membrane</keyword>
<dbReference type="Pfam" id="PF19300">
    <property type="entry name" value="BPD_transp_1_N"/>
    <property type="match status" value="1"/>
</dbReference>
<dbReference type="Pfam" id="PF00528">
    <property type="entry name" value="BPD_transp_1"/>
    <property type="match status" value="1"/>
</dbReference>
<dbReference type="PANTHER" id="PTHR43163">
    <property type="entry name" value="DIPEPTIDE TRANSPORT SYSTEM PERMEASE PROTEIN DPPB-RELATED"/>
    <property type="match status" value="1"/>
</dbReference>
<comment type="similarity">
    <text evidence="7">Belongs to the binding-protein-dependent transport system permease family.</text>
</comment>
<evidence type="ECO:0000256" key="3">
    <source>
        <dbReference type="ARBA" id="ARBA00022475"/>
    </source>
</evidence>
<dbReference type="FunFam" id="1.10.3720.10:FF:000129">
    <property type="entry name" value="ABC transporter permease protein"/>
    <property type="match status" value="1"/>
</dbReference>
<dbReference type="GO" id="GO:0005886">
    <property type="term" value="C:plasma membrane"/>
    <property type="evidence" value="ECO:0007669"/>
    <property type="project" value="UniProtKB-SubCell"/>
</dbReference>
<evidence type="ECO:0000313" key="9">
    <source>
        <dbReference type="Proteomes" id="UP000436468"/>
    </source>
</evidence>
<protein>
    <submittedName>
        <fullName evidence="8">ABC transporter permease subunit</fullName>
    </submittedName>
</protein>
<feature type="transmembrane region" description="Helical" evidence="7">
    <location>
        <begin position="99"/>
        <end position="123"/>
    </location>
</feature>
<evidence type="ECO:0000256" key="6">
    <source>
        <dbReference type="ARBA" id="ARBA00023136"/>
    </source>
</evidence>
<name>A0A0R3BPI1_9BRAD</name>
<feature type="transmembrane region" description="Helical" evidence="7">
    <location>
        <begin position="9"/>
        <end position="29"/>
    </location>
</feature>
<evidence type="ECO:0000313" key="8">
    <source>
        <dbReference type="EMBL" id="MVT65071.1"/>
    </source>
</evidence>
<evidence type="ECO:0000256" key="5">
    <source>
        <dbReference type="ARBA" id="ARBA00022989"/>
    </source>
</evidence>
<dbReference type="InterPro" id="IPR000515">
    <property type="entry name" value="MetI-like"/>
</dbReference>
<keyword evidence="5 7" id="KW-1133">Transmembrane helix</keyword>
<dbReference type="PROSITE" id="PS50928">
    <property type="entry name" value="ABC_TM1"/>
    <property type="match status" value="1"/>
</dbReference>
<evidence type="ECO:0000256" key="1">
    <source>
        <dbReference type="ARBA" id="ARBA00004651"/>
    </source>
</evidence>
<keyword evidence="9" id="KW-1185">Reference proteome</keyword>
<keyword evidence="2 7" id="KW-0813">Transport</keyword>
<dbReference type="InterPro" id="IPR045621">
    <property type="entry name" value="BPD_transp_1_N"/>
</dbReference>
<dbReference type="Proteomes" id="UP000436468">
    <property type="component" value="Unassembled WGS sequence"/>
</dbReference>
<keyword evidence="3" id="KW-1003">Cell membrane</keyword>
<dbReference type="PANTHER" id="PTHR43163:SF6">
    <property type="entry name" value="DIPEPTIDE TRANSPORT SYSTEM PERMEASE PROTEIN DPPB-RELATED"/>
    <property type="match status" value="1"/>
</dbReference>
<feature type="transmembrane region" description="Helical" evidence="7">
    <location>
        <begin position="181"/>
        <end position="200"/>
    </location>
</feature>
<accession>A0A0R3BPI1</accession>
<dbReference type="GO" id="GO:0071916">
    <property type="term" value="F:dipeptide transmembrane transporter activity"/>
    <property type="evidence" value="ECO:0007669"/>
    <property type="project" value="TreeGrafter"/>
</dbReference>
<evidence type="ECO:0000256" key="4">
    <source>
        <dbReference type="ARBA" id="ARBA00022692"/>
    </source>
</evidence>
<dbReference type="AlphaFoldDB" id="A0A0R3BPI1"/>
<organism evidence="8 9">
    <name type="scientific">Bradyrhizobium pachyrhizi</name>
    <dbReference type="NCBI Taxonomy" id="280333"/>
    <lineage>
        <taxon>Bacteria</taxon>
        <taxon>Pseudomonadati</taxon>
        <taxon>Pseudomonadota</taxon>
        <taxon>Alphaproteobacteria</taxon>
        <taxon>Hyphomicrobiales</taxon>
        <taxon>Nitrobacteraceae</taxon>
        <taxon>Bradyrhizobium</taxon>
    </lineage>
</organism>
<keyword evidence="4 7" id="KW-0812">Transmembrane</keyword>
<dbReference type="SUPFAM" id="SSF161098">
    <property type="entry name" value="MetI-like"/>
    <property type="match status" value="1"/>
</dbReference>
<evidence type="ECO:0000256" key="2">
    <source>
        <dbReference type="ARBA" id="ARBA00022448"/>
    </source>
</evidence>
<proteinExistence type="inferred from homology"/>
<dbReference type="Gene3D" id="1.10.3720.10">
    <property type="entry name" value="MetI-like"/>
    <property type="match status" value="1"/>
</dbReference>
<dbReference type="InterPro" id="IPR035906">
    <property type="entry name" value="MetI-like_sf"/>
</dbReference>
<feature type="transmembrane region" description="Helical" evidence="7">
    <location>
        <begin position="284"/>
        <end position="306"/>
    </location>
</feature>
<dbReference type="EMBL" id="WQNF01000004">
    <property type="protein sequence ID" value="MVT65071.1"/>
    <property type="molecule type" value="Genomic_DNA"/>
</dbReference>
<gene>
    <name evidence="8" type="ORF">GPL21_08115</name>
</gene>
<comment type="subcellular location">
    <subcellularLocation>
        <location evidence="1 7">Cell membrane</location>
        <topology evidence="1 7">Multi-pass membrane protein</topology>
    </subcellularLocation>
</comment>